<dbReference type="EMBL" id="CM007899">
    <property type="protein sequence ID" value="OTG10283.1"/>
    <property type="molecule type" value="Genomic_DNA"/>
</dbReference>
<protein>
    <submittedName>
        <fullName evidence="2">Uncharacterized protein</fullName>
    </submittedName>
</protein>
<keyword evidence="3" id="KW-1185">Reference proteome</keyword>
<accession>A0A251THQ4</accession>
<organism evidence="2 3">
    <name type="scientific">Helianthus annuus</name>
    <name type="common">Common sunflower</name>
    <dbReference type="NCBI Taxonomy" id="4232"/>
    <lineage>
        <taxon>Eukaryota</taxon>
        <taxon>Viridiplantae</taxon>
        <taxon>Streptophyta</taxon>
        <taxon>Embryophyta</taxon>
        <taxon>Tracheophyta</taxon>
        <taxon>Spermatophyta</taxon>
        <taxon>Magnoliopsida</taxon>
        <taxon>eudicotyledons</taxon>
        <taxon>Gunneridae</taxon>
        <taxon>Pentapetalae</taxon>
        <taxon>asterids</taxon>
        <taxon>campanulids</taxon>
        <taxon>Asterales</taxon>
        <taxon>Asteraceae</taxon>
        <taxon>Asteroideae</taxon>
        <taxon>Heliantheae alliance</taxon>
        <taxon>Heliantheae</taxon>
        <taxon>Helianthus</taxon>
    </lineage>
</organism>
<evidence type="ECO:0000313" key="3">
    <source>
        <dbReference type="Proteomes" id="UP000215914"/>
    </source>
</evidence>
<evidence type="ECO:0000313" key="2">
    <source>
        <dbReference type="EMBL" id="OTG10283.1"/>
    </source>
</evidence>
<gene>
    <name evidence="2" type="ORF">HannXRQ_Chr10g0285911</name>
</gene>
<evidence type="ECO:0000256" key="1">
    <source>
        <dbReference type="SAM" id="MobiDB-lite"/>
    </source>
</evidence>
<feature type="region of interest" description="Disordered" evidence="1">
    <location>
        <begin position="1"/>
        <end position="23"/>
    </location>
</feature>
<sequence length="96" mass="10736">MIRRSFPSSSLRNPKSTCVTSSTSSAAIDRYVFFLKPLPCSFFLILLRFGCYNRSVSTSHLYHCCSISDAGFTRCEFIVGILAFVLVQEGFYGIEA</sequence>
<dbReference type="InParanoid" id="A0A251THQ4"/>
<proteinExistence type="predicted"/>
<dbReference type="Proteomes" id="UP000215914">
    <property type="component" value="Chromosome 10"/>
</dbReference>
<feature type="compositionally biased region" description="Polar residues" evidence="1">
    <location>
        <begin position="1"/>
        <end position="15"/>
    </location>
</feature>
<name>A0A251THQ4_HELAN</name>
<dbReference type="AlphaFoldDB" id="A0A251THQ4"/>
<reference evidence="3" key="1">
    <citation type="journal article" date="2017" name="Nature">
        <title>The sunflower genome provides insights into oil metabolism, flowering and Asterid evolution.</title>
        <authorList>
            <person name="Badouin H."/>
            <person name="Gouzy J."/>
            <person name="Grassa C.J."/>
            <person name="Murat F."/>
            <person name="Staton S.E."/>
            <person name="Cottret L."/>
            <person name="Lelandais-Briere C."/>
            <person name="Owens G.L."/>
            <person name="Carrere S."/>
            <person name="Mayjonade B."/>
            <person name="Legrand L."/>
            <person name="Gill N."/>
            <person name="Kane N.C."/>
            <person name="Bowers J.E."/>
            <person name="Hubner S."/>
            <person name="Bellec A."/>
            <person name="Berard A."/>
            <person name="Berges H."/>
            <person name="Blanchet N."/>
            <person name="Boniface M.C."/>
            <person name="Brunel D."/>
            <person name="Catrice O."/>
            <person name="Chaidir N."/>
            <person name="Claudel C."/>
            <person name="Donnadieu C."/>
            <person name="Faraut T."/>
            <person name="Fievet G."/>
            <person name="Helmstetter N."/>
            <person name="King M."/>
            <person name="Knapp S.J."/>
            <person name="Lai Z."/>
            <person name="Le Paslier M.C."/>
            <person name="Lippi Y."/>
            <person name="Lorenzon L."/>
            <person name="Mandel J.R."/>
            <person name="Marage G."/>
            <person name="Marchand G."/>
            <person name="Marquand E."/>
            <person name="Bret-Mestries E."/>
            <person name="Morien E."/>
            <person name="Nambeesan S."/>
            <person name="Nguyen T."/>
            <person name="Pegot-Espagnet P."/>
            <person name="Pouilly N."/>
            <person name="Raftis F."/>
            <person name="Sallet E."/>
            <person name="Schiex T."/>
            <person name="Thomas J."/>
            <person name="Vandecasteele C."/>
            <person name="Vares D."/>
            <person name="Vear F."/>
            <person name="Vautrin S."/>
            <person name="Crespi M."/>
            <person name="Mangin B."/>
            <person name="Burke J.M."/>
            <person name="Salse J."/>
            <person name="Munos S."/>
            <person name="Vincourt P."/>
            <person name="Rieseberg L.H."/>
            <person name="Langlade N.B."/>
        </authorList>
    </citation>
    <scope>NUCLEOTIDE SEQUENCE [LARGE SCALE GENOMIC DNA]</scope>
    <source>
        <strain evidence="3">cv. SF193</strain>
    </source>
</reference>